<protein>
    <submittedName>
        <fullName evidence="2">Uncharacterized protein</fullName>
    </submittedName>
</protein>
<proteinExistence type="predicted"/>
<evidence type="ECO:0000313" key="3">
    <source>
        <dbReference type="Proteomes" id="UP000054559"/>
    </source>
</evidence>
<accession>A0A0J8U2Y6</accession>
<evidence type="ECO:0000256" key="1">
    <source>
        <dbReference type="SAM" id="MobiDB-lite"/>
    </source>
</evidence>
<organism evidence="2 3">
    <name type="scientific">Coccidioides immitis RMSCC 3703</name>
    <dbReference type="NCBI Taxonomy" id="454286"/>
    <lineage>
        <taxon>Eukaryota</taxon>
        <taxon>Fungi</taxon>
        <taxon>Dikarya</taxon>
        <taxon>Ascomycota</taxon>
        <taxon>Pezizomycotina</taxon>
        <taxon>Eurotiomycetes</taxon>
        <taxon>Eurotiomycetidae</taxon>
        <taxon>Onygenales</taxon>
        <taxon>Onygenaceae</taxon>
        <taxon>Coccidioides</taxon>
    </lineage>
</organism>
<name>A0A0J8U2Y6_COCIT</name>
<dbReference type="Proteomes" id="UP000054559">
    <property type="component" value="Unassembled WGS sequence"/>
</dbReference>
<reference evidence="3" key="1">
    <citation type="journal article" date="2010" name="Genome Res.">
        <title>Population genomic sequencing of Coccidioides fungi reveals recent hybridization and transposon control.</title>
        <authorList>
            <person name="Neafsey D.E."/>
            <person name="Barker B.M."/>
            <person name="Sharpton T.J."/>
            <person name="Stajich J.E."/>
            <person name="Park D.J."/>
            <person name="Whiston E."/>
            <person name="Hung C.-Y."/>
            <person name="McMahan C."/>
            <person name="White J."/>
            <person name="Sykes S."/>
            <person name="Heiman D."/>
            <person name="Young S."/>
            <person name="Zeng Q."/>
            <person name="Abouelleil A."/>
            <person name="Aftuck L."/>
            <person name="Bessette D."/>
            <person name="Brown A."/>
            <person name="FitzGerald M."/>
            <person name="Lui A."/>
            <person name="Macdonald J.P."/>
            <person name="Priest M."/>
            <person name="Orbach M.J."/>
            <person name="Galgiani J.N."/>
            <person name="Kirkland T.N."/>
            <person name="Cole G.T."/>
            <person name="Birren B.W."/>
            <person name="Henn M.R."/>
            <person name="Taylor J.W."/>
            <person name="Rounsley S.D."/>
        </authorList>
    </citation>
    <scope>NUCLEOTIDE SEQUENCE [LARGE SCALE GENOMIC DNA]</scope>
    <source>
        <strain evidence="3">RMSCC 3703</strain>
    </source>
</reference>
<dbReference type="AlphaFoldDB" id="A0A0J8U2Y6"/>
<evidence type="ECO:0000313" key="2">
    <source>
        <dbReference type="EMBL" id="KMU81027.1"/>
    </source>
</evidence>
<gene>
    <name evidence="2" type="ORF">CISG_08876</name>
</gene>
<feature type="region of interest" description="Disordered" evidence="1">
    <location>
        <begin position="20"/>
        <end position="40"/>
    </location>
</feature>
<dbReference type="EMBL" id="DS268196">
    <property type="protein sequence ID" value="KMU81027.1"/>
    <property type="molecule type" value="Genomic_DNA"/>
</dbReference>
<sequence length="185" mass="20921">MEGLLDWNCSGNGLLSSPAMVNHSSKARSSSTASKQVQADWRTEYTRRKAILRAPISQATVQSRQFNHPRWLRIPNAHDVVILDWTSKKDTIIIIVPAKYLVTPPSRARLPSRLPLMNPQFPPLNAACYPVGQTRCQFRSQIRTPIMPNLPSRKTPQRPVMCIMISYMLRIGPSFGLSKRDGRSK</sequence>